<comment type="caution">
    <text evidence="2">The sequence shown here is derived from an EMBL/GenBank/DDBJ whole genome shotgun (WGS) entry which is preliminary data.</text>
</comment>
<dbReference type="RefSeq" id="WP_068380529.1">
    <property type="nucleotide sequence ID" value="NZ_LSNE01000011.1"/>
</dbReference>
<dbReference type="EMBL" id="LSNE01000011">
    <property type="protein sequence ID" value="KXI27306.1"/>
    <property type="molecule type" value="Genomic_DNA"/>
</dbReference>
<reference evidence="3" key="1">
    <citation type="submission" date="2016-02" db="EMBL/GenBank/DDBJ databases">
        <authorList>
            <person name="Schultz-Johansen M."/>
            <person name="Glaring M.A."/>
            <person name="Bech P.K."/>
            <person name="Stougaard P."/>
        </authorList>
    </citation>
    <scope>NUCLEOTIDE SEQUENCE [LARGE SCALE GENOMIC DNA]</scope>
    <source>
        <strain evidence="3">S66</strain>
    </source>
</reference>
<dbReference type="Pfam" id="PF11381">
    <property type="entry name" value="DUF3185"/>
    <property type="match status" value="1"/>
</dbReference>
<sequence>MNQKKLIGLVILIVGLVLLYFGFNQANSAVGEIGEAITGKYSDETMAYLIAGLIASVVGLFTVLKK</sequence>
<keyword evidence="1" id="KW-0812">Transmembrane</keyword>
<dbReference type="AlphaFoldDB" id="A0A148KLW8"/>
<dbReference type="Proteomes" id="UP000070299">
    <property type="component" value="Unassembled WGS sequence"/>
</dbReference>
<dbReference type="OrthoDB" id="6199344at2"/>
<keyword evidence="1" id="KW-0472">Membrane</keyword>
<organism evidence="2 3">
    <name type="scientific">Paraglaciecola hydrolytica</name>
    <dbReference type="NCBI Taxonomy" id="1799789"/>
    <lineage>
        <taxon>Bacteria</taxon>
        <taxon>Pseudomonadati</taxon>
        <taxon>Pseudomonadota</taxon>
        <taxon>Gammaproteobacteria</taxon>
        <taxon>Alteromonadales</taxon>
        <taxon>Alteromonadaceae</taxon>
        <taxon>Paraglaciecola</taxon>
    </lineage>
</organism>
<protein>
    <recommendedName>
        <fullName evidence="4">DUF3185 family protein</fullName>
    </recommendedName>
</protein>
<keyword evidence="3" id="KW-1185">Reference proteome</keyword>
<evidence type="ECO:0008006" key="4">
    <source>
        <dbReference type="Google" id="ProtNLM"/>
    </source>
</evidence>
<gene>
    <name evidence="2" type="ORF">AX660_21510</name>
</gene>
<evidence type="ECO:0000256" key="1">
    <source>
        <dbReference type="SAM" id="Phobius"/>
    </source>
</evidence>
<name>A0A148KLW8_9ALTE</name>
<dbReference type="STRING" id="1799789.AX660_21510"/>
<evidence type="ECO:0000313" key="3">
    <source>
        <dbReference type="Proteomes" id="UP000070299"/>
    </source>
</evidence>
<evidence type="ECO:0000313" key="2">
    <source>
        <dbReference type="EMBL" id="KXI27306.1"/>
    </source>
</evidence>
<dbReference type="InterPro" id="IPR021521">
    <property type="entry name" value="DUF3185"/>
</dbReference>
<feature type="transmembrane region" description="Helical" evidence="1">
    <location>
        <begin position="47"/>
        <end position="64"/>
    </location>
</feature>
<proteinExistence type="predicted"/>
<keyword evidence="1" id="KW-1133">Transmembrane helix</keyword>
<accession>A0A148KLW8</accession>